<evidence type="ECO:0000256" key="1">
    <source>
        <dbReference type="ARBA" id="ARBA00022553"/>
    </source>
</evidence>
<dbReference type="PROSITE" id="PS50110">
    <property type="entry name" value="RESPONSE_REGULATORY"/>
    <property type="match status" value="1"/>
</dbReference>
<dbReference type="AlphaFoldDB" id="A0A560KXV9"/>
<feature type="modified residue" description="4-aspartylphosphate" evidence="2">
    <location>
        <position position="59"/>
    </location>
</feature>
<gene>
    <name evidence="4" type="ORF">FBZ93_11934</name>
</gene>
<dbReference type="EMBL" id="VITY01000019">
    <property type="protein sequence ID" value="TWB88045.1"/>
    <property type="molecule type" value="Genomic_DNA"/>
</dbReference>
<dbReference type="PANTHER" id="PTHR44591">
    <property type="entry name" value="STRESS RESPONSE REGULATOR PROTEIN 1"/>
    <property type="match status" value="1"/>
</dbReference>
<evidence type="ECO:0000313" key="5">
    <source>
        <dbReference type="Proteomes" id="UP000321304"/>
    </source>
</evidence>
<dbReference type="Pfam" id="PF00072">
    <property type="entry name" value="Response_reg"/>
    <property type="match status" value="1"/>
</dbReference>
<dbReference type="Gene3D" id="3.40.50.2300">
    <property type="match status" value="1"/>
</dbReference>
<dbReference type="SUPFAM" id="SSF52172">
    <property type="entry name" value="CheY-like"/>
    <property type="match status" value="1"/>
</dbReference>
<dbReference type="SMART" id="SM00448">
    <property type="entry name" value="REC"/>
    <property type="match status" value="1"/>
</dbReference>
<evidence type="ECO:0000313" key="4">
    <source>
        <dbReference type="EMBL" id="TWB88045.1"/>
    </source>
</evidence>
<comment type="caution">
    <text evidence="4">The sequence shown here is derived from an EMBL/GenBank/DDBJ whole genome shotgun (WGS) entry which is preliminary data.</text>
</comment>
<protein>
    <submittedName>
        <fullName evidence="4">Response regulator receiver domain-containing protein</fullName>
    </submittedName>
</protein>
<proteinExistence type="predicted"/>
<dbReference type="CDD" id="cd00156">
    <property type="entry name" value="REC"/>
    <property type="match status" value="1"/>
</dbReference>
<name>A0A560KXV9_9BRAD</name>
<reference evidence="4 5" key="1">
    <citation type="submission" date="2019-06" db="EMBL/GenBank/DDBJ databases">
        <title>Genomic Encyclopedia of Type Strains, Phase IV (KMG-V): Genome sequencing to study the core and pangenomes of soil and plant-associated prokaryotes.</title>
        <authorList>
            <person name="Whitman W."/>
        </authorList>
    </citation>
    <scope>NUCLEOTIDE SEQUENCE [LARGE SCALE GENOMIC DNA]</scope>
    <source>
        <strain evidence="4 5">BR 10355</strain>
    </source>
</reference>
<keyword evidence="5" id="KW-1185">Reference proteome</keyword>
<keyword evidence="1 2" id="KW-0597">Phosphoprotein</keyword>
<organism evidence="4 5">
    <name type="scientific">Bradyrhizobium macuxiense</name>
    <dbReference type="NCBI Taxonomy" id="1755647"/>
    <lineage>
        <taxon>Bacteria</taxon>
        <taxon>Pseudomonadati</taxon>
        <taxon>Pseudomonadota</taxon>
        <taxon>Alphaproteobacteria</taxon>
        <taxon>Hyphomicrobiales</taxon>
        <taxon>Nitrobacteraceae</taxon>
        <taxon>Bradyrhizobium</taxon>
    </lineage>
</organism>
<dbReference type="GO" id="GO:0000160">
    <property type="term" value="P:phosphorelay signal transduction system"/>
    <property type="evidence" value="ECO:0007669"/>
    <property type="project" value="InterPro"/>
</dbReference>
<evidence type="ECO:0000259" key="3">
    <source>
        <dbReference type="PROSITE" id="PS50110"/>
    </source>
</evidence>
<evidence type="ECO:0000256" key="2">
    <source>
        <dbReference type="PROSITE-ProRule" id="PRU00169"/>
    </source>
</evidence>
<dbReference type="Proteomes" id="UP000321304">
    <property type="component" value="Unassembled WGS sequence"/>
</dbReference>
<accession>A0A560KXV9</accession>
<dbReference type="InterPro" id="IPR001789">
    <property type="entry name" value="Sig_transdc_resp-reg_receiver"/>
</dbReference>
<dbReference type="PANTHER" id="PTHR44591:SF21">
    <property type="entry name" value="TWO-COMPONENT RESPONSE REGULATOR"/>
    <property type="match status" value="1"/>
</dbReference>
<sequence>MGYARLVRQTAIVVEDDTIQRDMIALLLEEGHFDVIQCEDAETAALAIKMRHPSLVVTDVKLTGKMSGIELARLALDCDPGVRVMVISGLPLVGALPDGVKFFPKPVYPPALLRELAL</sequence>
<dbReference type="InterPro" id="IPR050595">
    <property type="entry name" value="Bact_response_regulator"/>
</dbReference>
<dbReference type="RefSeq" id="WP_167529370.1">
    <property type="nucleotide sequence ID" value="NZ_VITY01000019.1"/>
</dbReference>
<feature type="domain" description="Response regulatory" evidence="3">
    <location>
        <begin position="10"/>
        <end position="118"/>
    </location>
</feature>
<dbReference type="InterPro" id="IPR011006">
    <property type="entry name" value="CheY-like_superfamily"/>
</dbReference>